<protein>
    <submittedName>
        <fullName evidence="2">Uncharacterized protein</fullName>
    </submittedName>
</protein>
<evidence type="ECO:0000256" key="1">
    <source>
        <dbReference type="SAM" id="Phobius"/>
    </source>
</evidence>
<dbReference type="EMBL" id="JBJUIK010000001">
    <property type="protein sequence ID" value="KAL3538030.1"/>
    <property type="molecule type" value="Genomic_DNA"/>
</dbReference>
<feature type="transmembrane region" description="Helical" evidence="1">
    <location>
        <begin position="119"/>
        <end position="136"/>
    </location>
</feature>
<keyword evidence="1" id="KW-1133">Transmembrane helix</keyword>
<name>A0ABD3B3D6_9GENT</name>
<dbReference type="Proteomes" id="UP001630127">
    <property type="component" value="Unassembled WGS sequence"/>
</dbReference>
<evidence type="ECO:0000313" key="2">
    <source>
        <dbReference type="EMBL" id="KAL3538030.1"/>
    </source>
</evidence>
<keyword evidence="1" id="KW-0812">Transmembrane</keyword>
<accession>A0ABD3B3D6</accession>
<reference evidence="2 3" key="1">
    <citation type="submission" date="2024-11" db="EMBL/GenBank/DDBJ databases">
        <title>A near-complete genome assembly of Cinchona calisaya.</title>
        <authorList>
            <person name="Lian D.C."/>
            <person name="Zhao X.W."/>
            <person name="Wei L."/>
        </authorList>
    </citation>
    <scope>NUCLEOTIDE SEQUENCE [LARGE SCALE GENOMIC DNA]</scope>
    <source>
        <tissue evidence="2">Nenye</tissue>
    </source>
</reference>
<organism evidence="2 3">
    <name type="scientific">Cinchona calisaya</name>
    <dbReference type="NCBI Taxonomy" id="153742"/>
    <lineage>
        <taxon>Eukaryota</taxon>
        <taxon>Viridiplantae</taxon>
        <taxon>Streptophyta</taxon>
        <taxon>Embryophyta</taxon>
        <taxon>Tracheophyta</taxon>
        <taxon>Spermatophyta</taxon>
        <taxon>Magnoliopsida</taxon>
        <taxon>eudicotyledons</taxon>
        <taxon>Gunneridae</taxon>
        <taxon>Pentapetalae</taxon>
        <taxon>asterids</taxon>
        <taxon>lamiids</taxon>
        <taxon>Gentianales</taxon>
        <taxon>Rubiaceae</taxon>
        <taxon>Cinchonoideae</taxon>
        <taxon>Cinchoneae</taxon>
        <taxon>Cinchona</taxon>
    </lineage>
</organism>
<keyword evidence="3" id="KW-1185">Reference proteome</keyword>
<feature type="transmembrane region" description="Helical" evidence="1">
    <location>
        <begin position="94"/>
        <end position="113"/>
    </location>
</feature>
<keyword evidence="1" id="KW-0472">Membrane</keyword>
<proteinExistence type="predicted"/>
<comment type="caution">
    <text evidence="2">The sequence shown here is derived from an EMBL/GenBank/DDBJ whole genome shotgun (WGS) entry which is preliminary data.</text>
</comment>
<sequence length="137" mass="15769">MENPSHSIQLFWSSPVSIAELLNSEQLLHVKINSPLLVRECIDSFVYGKTTTVERREIWAVLHQHRNHTLPWVVARDFNVVCSMDEYLGSFPQIFVQSVILINVCMIVNWKIYHSSGTSLLGWVIVMGVTFGNVWIR</sequence>
<evidence type="ECO:0000313" key="3">
    <source>
        <dbReference type="Proteomes" id="UP001630127"/>
    </source>
</evidence>
<dbReference type="AlphaFoldDB" id="A0ABD3B3D6"/>
<gene>
    <name evidence="2" type="ORF">ACH5RR_001396</name>
</gene>